<evidence type="ECO:0000313" key="3">
    <source>
        <dbReference type="Proteomes" id="UP001215598"/>
    </source>
</evidence>
<dbReference type="AlphaFoldDB" id="A0AAD7K3C9"/>
<dbReference type="Proteomes" id="UP001215598">
    <property type="component" value="Unassembled WGS sequence"/>
</dbReference>
<accession>A0AAD7K3C9</accession>
<gene>
    <name evidence="2" type="ORF">B0H16DRAFT_1879374</name>
</gene>
<sequence length="237" mass="25194">MSTSYSVFYKSGLHGHASSVYTYNHPRDDDMDHENPSHAGTADLAYFAAAAPYHITSSNINNRAAQGPRSPTRKRRSSLTSAASPVSAMKLRSPARAAGNAWHMAHIAASPSRSRSASLNIASEDTSMLSRMRSGSVGARLRSRKPLTNRRPVALLFAPTPPPPSAPLPALPLCAPARAPLSRLAIQLRALPVADSVLYKPSAGAASPVPSSPSIEFYHAPGAWTGFGTIDEEMKEN</sequence>
<organism evidence="2 3">
    <name type="scientific">Mycena metata</name>
    <dbReference type="NCBI Taxonomy" id="1033252"/>
    <lineage>
        <taxon>Eukaryota</taxon>
        <taxon>Fungi</taxon>
        <taxon>Dikarya</taxon>
        <taxon>Basidiomycota</taxon>
        <taxon>Agaricomycotina</taxon>
        <taxon>Agaricomycetes</taxon>
        <taxon>Agaricomycetidae</taxon>
        <taxon>Agaricales</taxon>
        <taxon>Marasmiineae</taxon>
        <taxon>Mycenaceae</taxon>
        <taxon>Mycena</taxon>
    </lineage>
</organism>
<evidence type="ECO:0000313" key="2">
    <source>
        <dbReference type="EMBL" id="KAJ7777273.1"/>
    </source>
</evidence>
<keyword evidence="3" id="KW-1185">Reference proteome</keyword>
<feature type="region of interest" description="Disordered" evidence="1">
    <location>
        <begin position="58"/>
        <end position="90"/>
    </location>
</feature>
<dbReference type="EMBL" id="JARKIB010000008">
    <property type="protein sequence ID" value="KAJ7777273.1"/>
    <property type="molecule type" value="Genomic_DNA"/>
</dbReference>
<comment type="caution">
    <text evidence="2">The sequence shown here is derived from an EMBL/GenBank/DDBJ whole genome shotgun (WGS) entry which is preliminary data.</text>
</comment>
<reference evidence="2" key="1">
    <citation type="submission" date="2023-03" db="EMBL/GenBank/DDBJ databases">
        <title>Massive genome expansion in bonnet fungi (Mycena s.s.) driven by repeated elements and novel gene families across ecological guilds.</title>
        <authorList>
            <consortium name="Lawrence Berkeley National Laboratory"/>
            <person name="Harder C.B."/>
            <person name="Miyauchi S."/>
            <person name="Viragh M."/>
            <person name="Kuo A."/>
            <person name="Thoen E."/>
            <person name="Andreopoulos B."/>
            <person name="Lu D."/>
            <person name="Skrede I."/>
            <person name="Drula E."/>
            <person name="Henrissat B."/>
            <person name="Morin E."/>
            <person name="Kohler A."/>
            <person name="Barry K."/>
            <person name="LaButti K."/>
            <person name="Morin E."/>
            <person name="Salamov A."/>
            <person name="Lipzen A."/>
            <person name="Mereny Z."/>
            <person name="Hegedus B."/>
            <person name="Baldrian P."/>
            <person name="Stursova M."/>
            <person name="Weitz H."/>
            <person name="Taylor A."/>
            <person name="Grigoriev I.V."/>
            <person name="Nagy L.G."/>
            <person name="Martin F."/>
            <person name="Kauserud H."/>
        </authorList>
    </citation>
    <scope>NUCLEOTIDE SEQUENCE</scope>
    <source>
        <strain evidence="2">CBHHK182m</strain>
    </source>
</reference>
<protein>
    <submittedName>
        <fullName evidence="2">Uncharacterized protein</fullName>
    </submittedName>
</protein>
<name>A0AAD7K3C9_9AGAR</name>
<proteinExistence type="predicted"/>
<evidence type="ECO:0000256" key="1">
    <source>
        <dbReference type="SAM" id="MobiDB-lite"/>
    </source>
</evidence>